<dbReference type="Proteomes" id="UP000280935">
    <property type="component" value="Unassembled WGS sequence"/>
</dbReference>
<protein>
    <submittedName>
        <fullName evidence="1">Glycosyltransferase</fullName>
    </submittedName>
</protein>
<keyword evidence="1" id="KW-0808">Transferase</keyword>
<dbReference type="OrthoDB" id="9775208at2"/>
<dbReference type="Pfam" id="PF13692">
    <property type="entry name" value="Glyco_trans_1_4"/>
    <property type="match status" value="1"/>
</dbReference>
<evidence type="ECO:0000313" key="1">
    <source>
        <dbReference type="EMBL" id="RRD49032.1"/>
    </source>
</evidence>
<organism evidence="1 2">
    <name type="scientific">Arachnia propionica</name>
    <dbReference type="NCBI Taxonomy" id="1750"/>
    <lineage>
        <taxon>Bacteria</taxon>
        <taxon>Bacillati</taxon>
        <taxon>Actinomycetota</taxon>
        <taxon>Actinomycetes</taxon>
        <taxon>Propionibacteriales</taxon>
        <taxon>Propionibacteriaceae</taxon>
        <taxon>Arachnia</taxon>
    </lineage>
</organism>
<dbReference type="RefSeq" id="WP_125228337.1">
    <property type="nucleotide sequence ID" value="NZ_RQYT01000024.1"/>
</dbReference>
<dbReference type="SUPFAM" id="SSF53756">
    <property type="entry name" value="UDP-Glycosyltransferase/glycogen phosphorylase"/>
    <property type="match status" value="1"/>
</dbReference>
<accession>A0A3P1WQZ9</accession>
<sequence>MEKQPTVVWVTSGFPYGRGEQFIETELPYWTAFSGRLTLLPENSQGAPARPVPDPVEVDTRLLNSWHRRGPQALALLRTLGSRWFWREIVSIFRNRKVTTYRLKHALLTGTRMTMELRTLREMSRDFGHPIDVVYSYWMSVSAWAACLAKRRGLVRRVVSRAHSGEFYEVARPEQYNAYVRQFAPELDTLALISEDALAQARHYGFSEQQLQIFRLGVEPGPPASPTPPGQLSLISVSTMSAFKQLHLMISAIRAVAAALPSVQITWHHAGDGPLRDELTTQAERELGSIPNLRYHFLGHVPNEELMKFYESRPVDLFLNSSKQEGVPVSIMEAMTRSIPTIAPDAGAIREVVAPELLIPRDDIVKDLTERILSYHTKAKEDSFRAYIRDYASSRYSAASNYGAFVEFIDFPGKPQA</sequence>
<dbReference type="Gene3D" id="3.40.50.2000">
    <property type="entry name" value="Glycogen Phosphorylase B"/>
    <property type="match status" value="2"/>
</dbReference>
<gene>
    <name evidence="1" type="ORF">EII35_10045</name>
</gene>
<dbReference type="AlphaFoldDB" id="A0A3P1WQZ9"/>
<reference evidence="1 2" key="1">
    <citation type="submission" date="2018-11" db="EMBL/GenBank/DDBJ databases">
        <title>Genomes From Bacteria Associated with the Canine Oral Cavity: a Test Case for Automated Genome-Based Taxonomic Assignment.</title>
        <authorList>
            <person name="Coil D.A."/>
            <person name="Jospin G."/>
            <person name="Darling A.E."/>
            <person name="Wallis C."/>
            <person name="Davis I.J."/>
            <person name="Harris S."/>
            <person name="Eisen J.A."/>
            <person name="Holcombe L.J."/>
            <person name="O'Flynn C."/>
        </authorList>
    </citation>
    <scope>NUCLEOTIDE SEQUENCE [LARGE SCALE GENOMIC DNA]</scope>
    <source>
        <strain evidence="1 2">OH2822_COT-296</strain>
    </source>
</reference>
<evidence type="ECO:0000313" key="2">
    <source>
        <dbReference type="Proteomes" id="UP000280935"/>
    </source>
</evidence>
<dbReference type="PANTHER" id="PTHR45947:SF3">
    <property type="entry name" value="SULFOQUINOVOSYL TRANSFERASE SQD2"/>
    <property type="match status" value="1"/>
</dbReference>
<dbReference type="EMBL" id="RQYT01000024">
    <property type="protein sequence ID" value="RRD49032.1"/>
    <property type="molecule type" value="Genomic_DNA"/>
</dbReference>
<dbReference type="GO" id="GO:0016757">
    <property type="term" value="F:glycosyltransferase activity"/>
    <property type="evidence" value="ECO:0007669"/>
    <property type="project" value="TreeGrafter"/>
</dbReference>
<name>A0A3P1WQZ9_9ACTN</name>
<comment type="caution">
    <text evidence="1">The sequence shown here is derived from an EMBL/GenBank/DDBJ whole genome shotgun (WGS) entry which is preliminary data.</text>
</comment>
<dbReference type="PANTHER" id="PTHR45947">
    <property type="entry name" value="SULFOQUINOVOSYL TRANSFERASE SQD2"/>
    <property type="match status" value="1"/>
</dbReference>
<dbReference type="InterPro" id="IPR050194">
    <property type="entry name" value="Glycosyltransferase_grp1"/>
</dbReference>
<proteinExistence type="predicted"/>